<dbReference type="EMBL" id="WHUW01000002">
    <property type="protein sequence ID" value="KAF8451069.1"/>
    <property type="molecule type" value="Genomic_DNA"/>
</dbReference>
<reference evidence="1" key="2">
    <citation type="journal article" date="2020" name="Nat. Commun.">
        <title>Large-scale genome sequencing of mycorrhizal fungi provides insights into the early evolution of symbiotic traits.</title>
        <authorList>
            <person name="Miyauchi S."/>
            <person name="Kiss E."/>
            <person name="Kuo A."/>
            <person name="Drula E."/>
            <person name="Kohler A."/>
            <person name="Sanchez-Garcia M."/>
            <person name="Morin E."/>
            <person name="Andreopoulos B."/>
            <person name="Barry K.W."/>
            <person name="Bonito G."/>
            <person name="Buee M."/>
            <person name="Carver A."/>
            <person name="Chen C."/>
            <person name="Cichocki N."/>
            <person name="Clum A."/>
            <person name="Culley D."/>
            <person name="Crous P.W."/>
            <person name="Fauchery L."/>
            <person name="Girlanda M."/>
            <person name="Hayes R.D."/>
            <person name="Keri Z."/>
            <person name="LaButti K."/>
            <person name="Lipzen A."/>
            <person name="Lombard V."/>
            <person name="Magnuson J."/>
            <person name="Maillard F."/>
            <person name="Murat C."/>
            <person name="Nolan M."/>
            <person name="Ohm R.A."/>
            <person name="Pangilinan J."/>
            <person name="Pereira M.F."/>
            <person name="Perotto S."/>
            <person name="Peter M."/>
            <person name="Pfister S."/>
            <person name="Riley R."/>
            <person name="Sitrit Y."/>
            <person name="Stielow J.B."/>
            <person name="Szollosi G."/>
            <person name="Zifcakova L."/>
            <person name="Stursova M."/>
            <person name="Spatafora J.W."/>
            <person name="Tedersoo L."/>
            <person name="Vaario L.M."/>
            <person name="Yamada A."/>
            <person name="Yan M."/>
            <person name="Wang P."/>
            <person name="Xu J."/>
            <person name="Bruns T."/>
            <person name="Baldrian P."/>
            <person name="Vilgalys R."/>
            <person name="Dunand C."/>
            <person name="Henrissat B."/>
            <person name="Grigoriev I.V."/>
            <person name="Hibbett D."/>
            <person name="Nagy L.G."/>
            <person name="Martin F.M."/>
        </authorList>
    </citation>
    <scope>NUCLEOTIDE SEQUENCE</scope>
    <source>
        <strain evidence="1">BED1</strain>
    </source>
</reference>
<feature type="non-terminal residue" evidence="1">
    <location>
        <position position="1"/>
    </location>
</feature>
<gene>
    <name evidence="1" type="ORF">L210DRAFT_817920</name>
</gene>
<organism evidence="1 2">
    <name type="scientific">Boletus edulis BED1</name>
    <dbReference type="NCBI Taxonomy" id="1328754"/>
    <lineage>
        <taxon>Eukaryota</taxon>
        <taxon>Fungi</taxon>
        <taxon>Dikarya</taxon>
        <taxon>Basidiomycota</taxon>
        <taxon>Agaricomycotina</taxon>
        <taxon>Agaricomycetes</taxon>
        <taxon>Agaricomycetidae</taxon>
        <taxon>Boletales</taxon>
        <taxon>Boletineae</taxon>
        <taxon>Boletaceae</taxon>
        <taxon>Boletoideae</taxon>
        <taxon>Boletus</taxon>
    </lineage>
</organism>
<feature type="non-terminal residue" evidence="1">
    <location>
        <position position="65"/>
    </location>
</feature>
<reference evidence="1" key="1">
    <citation type="submission" date="2019-10" db="EMBL/GenBank/DDBJ databases">
        <authorList>
            <consortium name="DOE Joint Genome Institute"/>
            <person name="Kuo A."/>
            <person name="Miyauchi S."/>
            <person name="Kiss E."/>
            <person name="Drula E."/>
            <person name="Kohler A."/>
            <person name="Sanchez-Garcia M."/>
            <person name="Andreopoulos B."/>
            <person name="Barry K.W."/>
            <person name="Bonito G."/>
            <person name="Buee M."/>
            <person name="Carver A."/>
            <person name="Chen C."/>
            <person name="Cichocki N."/>
            <person name="Clum A."/>
            <person name="Culley D."/>
            <person name="Crous P.W."/>
            <person name="Fauchery L."/>
            <person name="Girlanda M."/>
            <person name="Hayes R."/>
            <person name="Keri Z."/>
            <person name="LaButti K."/>
            <person name="Lipzen A."/>
            <person name="Lombard V."/>
            <person name="Magnuson J."/>
            <person name="Maillard F."/>
            <person name="Morin E."/>
            <person name="Murat C."/>
            <person name="Nolan M."/>
            <person name="Ohm R."/>
            <person name="Pangilinan J."/>
            <person name="Pereira M."/>
            <person name="Perotto S."/>
            <person name="Peter M."/>
            <person name="Riley R."/>
            <person name="Sitrit Y."/>
            <person name="Stielow B."/>
            <person name="Szollosi G."/>
            <person name="Zifcakova L."/>
            <person name="Stursova M."/>
            <person name="Spatafora J.W."/>
            <person name="Tedersoo L."/>
            <person name="Vaario L.-M."/>
            <person name="Yamada A."/>
            <person name="Yan M."/>
            <person name="Wang P."/>
            <person name="Xu J."/>
            <person name="Bruns T."/>
            <person name="Baldrian P."/>
            <person name="Vilgalys R."/>
            <person name="Henrissat B."/>
            <person name="Grigoriev I.V."/>
            <person name="Hibbett D."/>
            <person name="Nagy L.G."/>
            <person name="Martin F.M."/>
        </authorList>
    </citation>
    <scope>NUCLEOTIDE SEQUENCE</scope>
    <source>
        <strain evidence="1">BED1</strain>
    </source>
</reference>
<accession>A0AAD4C7H7</accession>
<proteinExistence type="predicted"/>
<sequence>DLVTDLEHFYNSIIDLLQDPDKKDEVEPLLTWWNRQIFPASAESTHLPSKNSMLARIHQKQAEIK</sequence>
<dbReference type="InterPro" id="IPR046521">
    <property type="entry name" value="DUF6698"/>
</dbReference>
<keyword evidence="2" id="KW-1185">Reference proteome</keyword>
<name>A0AAD4C7H7_BOLED</name>
<protein>
    <submittedName>
        <fullName evidence="1">Uncharacterized protein</fullName>
    </submittedName>
</protein>
<dbReference type="Proteomes" id="UP001194468">
    <property type="component" value="Unassembled WGS sequence"/>
</dbReference>
<dbReference type="Pfam" id="PF20414">
    <property type="entry name" value="DUF6698"/>
    <property type="match status" value="1"/>
</dbReference>
<evidence type="ECO:0000313" key="1">
    <source>
        <dbReference type="EMBL" id="KAF8451069.1"/>
    </source>
</evidence>
<dbReference type="AlphaFoldDB" id="A0AAD4C7H7"/>
<comment type="caution">
    <text evidence="1">The sequence shown here is derived from an EMBL/GenBank/DDBJ whole genome shotgun (WGS) entry which is preliminary data.</text>
</comment>
<evidence type="ECO:0000313" key="2">
    <source>
        <dbReference type="Proteomes" id="UP001194468"/>
    </source>
</evidence>